<accession>A0A6J4L5R9</accession>
<keyword evidence="7 8" id="KW-0066">ATP synthesis</keyword>
<evidence type="ECO:0000256" key="8">
    <source>
        <dbReference type="HAMAP-Rule" id="MF_00530"/>
    </source>
</evidence>
<dbReference type="Gene3D" id="2.60.15.10">
    <property type="entry name" value="F0F1 ATP synthase delta/epsilon subunit, N-terminal"/>
    <property type="match status" value="1"/>
</dbReference>
<comment type="subcellular location">
    <subcellularLocation>
        <location evidence="1 8">Cell membrane</location>
        <topology evidence="1 8">Peripheral membrane protein</topology>
    </subcellularLocation>
</comment>
<dbReference type="GO" id="GO:0046933">
    <property type="term" value="F:proton-transporting ATP synthase activity, rotational mechanism"/>
    <property type="evidence" value="ECO:0007669"/>
    <property type="project" value="UniProtKB-UniRule"/>
</dbReference>
<evidence type="ECO:0000256" key="9">
    <source>
        <dbReference type="RuleBase" id="RU003656"/>
    </source>
</evidence>
<evidence type="ECO:0000259" key="10">
    <source>
        <dbReference type="Pfam" id="PF02823"/>
    </source>
</evidence>
<gene>
    <name evidence="8" type="primary">atpC</name>
    <name evidence="11" type="ORF">AVDCRST_MAG46-974</name>
</gene>
<evidence type="ECO:0000256" key="2">
    <source>
        <dbReference type="ARBA" id="ARBA00005712"/>
    </source>
</evidence>
<comment type="function">
    <text evidence="8">Produces ATP from ADP in the presence of a proton gradient across the membrane.</text>
</comment>
<evidence type="ECO:0000313" key="11">
    <source>
        <dbReference type="EMBL" id="CAA9323419.1"/>
    </source>
</evidence>
<dbReference type="HAMAP" id="MF_00530">
    <property type="entry name" value="ATP_synth_epsil_bac"/>
    <property type="match status" value="1"/>
</dbReference>
<dbReference type="InterPro" id="IPR001469">
    <property type="entry name" value="ATP_synth_F1_dsu/esu"/>
</dbReference>
<dbReference type="InterPro" id="IPR020546">
    <property type="entry name" value="ATP_synth_F1_dsu/esu_N"/>
</dbReference>
<protein>
    <recommendedName>
        <fullName evidence="8">ATP synthase epsilon chain</fullName>
    </recommendedName>
    <alternativeName>
        <fullName evidence="8">ATP synthase F1 sector epsilon subunit</fullName>
    </alternativeName>
    <alternativeName>
        <fullName evidence="8">F-ATPase epsilon subunit</fullName>
    </alternativeName>
</protein>
<dbReference type="NCBIfam" id="TIGR01216">
    <property type="entry name" value="ATP_synt_epsi"/>
    <property type="match status" value="1"/>
</dbReference>
<sequence>MSETDLHVELVAADRVVWSGDATIVIARTTEGEVGILANHAPLMSLMVPGVVEVRSDGGDTIRAAVDSGFLSVAGNRVSILAEQAALADDIDAGRAQQELDEARGGDLEDEHVLAEVRRAEAWVRAAERT</sequence>
<dbReference type="PANTHER" id="PTHR13822">
    <property type="entry name" value="ATP SYNTHASE DELTA/EPSILON CHAIN"/>
    <property type="match status" value="1"/>
</dbReference>
<keyword evidence="11" id="KW-0378">Hydrolase</keyword>
<evidence type="ECO:0000256" key="6">
    <source>
        <dbReference type="ARBA" id="ARBA00023196"/>
    </source>
</evidence>
<organism evidence="11">
    <name type="scientific">uncultured Nocardioidaceae bacterium</name>
    <dbReference type="NCBI Taxonomy" id="253824"/>
    <lineage>
        <taxon>Bacteria</taxon>
        <taxon>Bacillati</taxon>
        <taxon>Actinomycetota</taxon>
        <taxon>Actinomycetes</taxon>
        <taxon>Propionibacteriales</taxon>
        <taxon>Nocardioidaceae</taxon>
        <taxon>environmental samples</taxon>
    </lineage>
</organism>
<name>A0A6J4L5R9_9ACTN</name>
<keyword evidence="8" id="KW-0375">Hydrogen ion transport</keyword>
<evidence type="ECO:0000256" key="7">
    <source>
        <dbReference type="ARBA" id="ARBA00023310"/>
    </source>
</evidence>
<feature type="domain" description="ATP synthase F1 complex delta/epsilon subunit N-terminal" evidence="10">
    <location>
        <begin position="6"/>
        <end position="85"/>
    </location>
</feature>
<keyword evidence="6 8" id="KW-0139">CF(1)</keyword>
<evidence type="ECO:0000256" key="5">
    <source>
        <dbReference type="ARBA" id="ARBA00023136"/>
    </source>
</evidence>
<dbReference type="GO" id="GO:0016787">
    <property type="term" value="F:hydrolase activity"/>
    <property type="evidence" value="ECO:0007669"/>
    <property type="project" value="UniProtKB-KW"/>
</dbReference>
<dbReference type="SUPFAM" id="SSF51344">
    <property type="entry name" value="Epsilon subunit of F1F0-ATP synthase N-terminal domain"/>
    <property type="match status" value="1"/>
</dbReference>
<dbReference type="AlphaFoldDB" id="A0A6J4L5R9"/>
<evidence type="ECO:0000256" key="4">
    <source>
        <dbReference type="ARBA" id="ARBA00023065"/>
    </source>
</evidence>
<keyword evidence="8" id="KW-1003">Cell membrane</keyword>
<keyword evidence="4 8" id="KW-0406">Ion transport</keyword>
<proteinExistence type="inferred from homology"/>
<dbReference type="GO" id="GO:0045259">
    <property type="term" value="C:proton-transporting ATP synthase complex"/>
    <property type="evidence" value="ECO:0007669"/>
    <property type="project" value="UniProtKB-KW"/>
</dbReference>
<keyword evidence="3 8" id="KW-0813">Transport</keyword>
<dbReference type="EMBL" id="CADCUD010000065">
    <property type="protein sequence ID" value="CAA9323419.1"/>
    <property type="molecule type" value="Genomic_DNA"/>
</dbReference>
<dbReference type="GO" id="GO:0005886">
    <property type="term" value="C:plasma membrane"/>
    <property type="evidence" value="ECO:0007669"/>
    <property type="project" value="UniProtKB-SubCell"/>
</dbReference>
<evidence type="ECO:0000256" key="3">
    <source>
        <dbReference type="ARBA" id="ARBA00022448"/>
    </source>
</evidence>
<dbReference type="CDD" id="cd12152">
    <property type="entry name" value="F1-ATPase_delta"/>
    <property type="match status" value="1"/>
</dbReference>
<evidence type="ECO:0000256" key="1">
    <source>
        <dbReference type="ARBA" id="ARBA00004202"/>
    </source>
</evidence>
<comment type="similarity">
    <text evidence="2 8 9">Belongs to the ATPase epsilon chain family.</text>
</comment>
<dbReference type="NCBIfam" id="NF009977">
    <property type="entry name" value="PRK13442.1"/>
    <property type="match status" value="1"/>
</dbReference>
<keyword evidence="5 8" id="KW-0472">Membrane</keyword>
<reference evidence="11" key="1">
    <citation type="submission" date="2020-02" db="EMBL/GenBank/DDBJ databases">
        <authorList>
            <person name="Meier V. D."/>
        </authorList>
    </citation>
    <scope>NUCLEOTIDE SEQUENCE</scope>
    <source>
        <strain evidence="11">AVDCRST_MAG46</strain>
    </source>
</reference>
<dbReference type="PANTHER" id="PTHR13822:SF10">
    <property type="entry name" value="ATP SYNTHASE EPSILON CHAIN, CHLOROPLASTIC"/>
    <property type="match status" value="1"/>
</dbReference>
<dbReference type="Pfam" id="PF02823">
    <property type="entry name" value="ATP-synt_DE_N"/>
    <property type="match status" value="1"/>
</dbReference>
<dbReference type="GO" id="GO:0005524">
    <property type="term" value="F:ATP binding"/>
    <property type="evidence" value="ECO:0007669"/>
    <property type="project" value="UniProtKB-UniRule"/>
</dbReference>
<comment type="subunit">
    <text evidence="8 9">F-type ATPases have 2 components, CF(1) - the catalytic core - and CF(0) - the membrane proton channel. CF(1) has five subunits: alpha(3), beta(3), gamma(1), delta(1), epsilon(1). CF(0) has three main subunits: a, b and c.</text>
</comment>
<dbReference type="InterPro" id="IPR036771">
    <property type="entry name" value="ATPsynth_dsu/esu_N"/>
</dbReference>